<dbReference type="Gene3D" id="2.60.120.1000">
    <property type="match status" value="1"/>
</dbReference>
<feature type="non-terminal residue" evidence="6">
    <location>
        <position position="1"/>
    </location>
</feature>
<feature type="compositionally biased region" description="Low complexity" evidence="4">
    <location>
        <begin position="84"/>
        <end position="100"/>
    </location>
</feature>
<evidence type="ECO:0000256" key="2">
    <source>
        <dbReference type="ARBA" id="ARBA00022525"/>
    </source>
</evidence>
<dbReference type="NCBIfam" id="NF040941">
    <property type="entry name" value="GGGWT_bact"/>
    <property type="match status" value="1"/>
</dbReference>
<dbReference type="GO" id="GO:0005201">
    <property type="term" value="F:extracellular matrix structural constituent"/>
    <property type="evidence" value="ECO:0007669"/>
    <property type="project" value="InterPro"/>
</dbReference>
<dbReference type="GO" id="GO:0005576">
    <property type="term" value="C:extracellular region"/>
    <property type="evidence" value="ECO:0007669"/>
    <property type="project" value="UniProtKB-SubCell"/>
</dbReference>
<reference evidence="6" key="1">
    <citation type="journal article" date="2004" name="J. Biol. Chem.">
        <title>Invertebrate data predict an early emergence of vertebrate fibrillar collagen clades and an anti-incest model.</title>
        <authorList>
            <person name="Aouacheria A."/>
            <person name="Cluzel C."/>
            <person name="Lethias C."/>
            <person name="Gouy M."/>
            <person name="Garrone R."/>
            <person name="Exposito J.Y."/>
        </authorList>
    </citation>
    <scope>NUCLEOTIDE SEQUENCE</scope>
    <source>
        <tissue evidence="6">Test tissue</tissue>
    </source>
</reference>
<keyword evidence="2" id="KW-0964">Secreted</keyword>
<protein>
    <submittedName>
        <fullName evidence="6">7a fibrillar collagen</fullName>
    </submittedName>
</protein>
<evidence type="ECO:0000313" key="6">
    <source>
        <dbReference type="EMBL" id="CAH10073.1"/>
    </source>
</evidence>
<evidence type="ECO:0000256" key="1">
    <source>
        <dbReference type="ARBA" id="ARBA00004613"/>
    </source>
</evidence>
<comment type="subcellular location">
    <subcellularLocation>
        <location evidence="1">Secreted</location>
    </subcellularLocation>
</comment>
<dbReference type="SMART" id="SM00038">
    <property type="entry name" value="COLFI"/>
    <property type="match status" value="1"/>
</dbReference>
<feature type="compositionally biased region" description="Pro residues" evidence="4">
    <location>
        <begin position="101"/>
        <end position="115"/>
    </location>
</feature>
<dbReference type="InterPro" id="IPR000885">
    <property type="entry name" value="Fib_collagen_C"/>
</dbReference>
<evidence type="ECO:0000256" key="3">
    <source>
        <dbReference type="ARBA" id="ARBA00023119"/>
    </source>
</evidence>
<evidence type="ECO:0000256" key="4">
    <source>
        <dbReference type="SAM" id="MobiDB-lite"/>
    </source>
</evidence>
<organism evidence="6">
    <name type="scientific">Paracentrotus lividus</name>
    <name type="common">Common sea urchin</name>
    <dbReference type="NCBI Taxonomy" id="7656"/>
    <lineage>
        <taxon>Eukaryota</taxon>
        <taxon>Metazoa</taxon>
        <taxon>Echinodermata</taxon>
        <taxon>Eleutherozoa</taxon>
        <taxon>Echinozoa</taxon>
        <taxon>Echinoidea</taxon>
        <taxon>Euechinoidea</taxon>
        <taxon>Echinacea</taxon>
        <taxon>Camarodonta</taxon>
        <taxon>Echinidea</taxon>
        <taxon>Echinidae</taxon>
        <taxon>Paracentrotus</taxon>
    </lineage>
</organism>
<evidence type="ECO:0000259" key="5">
    <source>
        <dbReference type="PROSITE" id="PS51461"/>
    </source>
</evidence>
<dbReference type="AlphaFoldDB" id="Q5ZGV7"/>
<dbReference type="PROSITE" id="PS51461">
    <property type="entry name" value="NC1_FIB"/>
    <property type="match status" value="1"/>
</dbReference>
<gene>
    <name evidence="6" type="primary">coll7a</name>
</gene>
<feature type="compositionally biased region" description="Basic residues" evidence="4">
    <location>
        <begin position="73"/>
        <end position="83"/>
    </location>
</feature>
<dbReference type="GO" id="GO:0005581">
    <property type="term" value="C:collagen trimer"/>
    <property type="evidence" value="ECO:0007669"/>
    <property type="project" value="UniProtKB-KW"/>
</dbReference>
<proteinExistence type="evidence at transcript level"/>
<keyword evidence="3 6" id="KW-0176">Collagen</keyword>
<feature type="domain" description="Fibrillar collagen NC1" evidence="5">
    <location>
        <begin position="116"/>
        <end position="335"/>
    </location>
</feature>
<accession>Q5ZGV7</accession>
<feature type="region of interest" description="Disordered" evidence="4">
    <location>
        <begin position="1"/>
        <end position="115"/>
    </location>
</feature>
<feature type="compositionally biased region" description="Pro residues" evidence="4">
    <location>
        <begin position="18"/>
        <end position="42"/>
    </location>
</feature>
<sequence>GIKGYKGSAGAKGQRGQPGPPGPPGPPAPTRPPPPTLPPTTPEPTTRPKKKRKTTTTPPPTTAPTTTRETTTTKKKKKKKKKTTTTTMAPTTFLPTTTLPPTTPVPPTTPEPTPTPEVIIDIIREIEEEIEEPRGTEAQPAVSCKEILMAYPDSVDGLYWLDPNGGAPNDKFQASCKFEQGGLTCLNPTAAASTDPESWTRSPATDWFSGWNNGFEFEYEANVVQLRFLHMKSNIATQLFTFNCLRTAAYYNEKTSSYDGSIQFKGYNDDIIQYGMPGYVVPKDGCKTIFKKVKKSIFTLTAEDPSQLPIKDFAPRGYKGRGQRFGFIVGPVCFL</sequence>
<name>Q5ZGV7_PARLI</name>
<dbReference type="EMBL" id="AJ786365">
    <property type="protein sequence ID" value="CAH10073.1"/>
    <property type="molecule type" value="mRNA"/>
</dbReference>
<dbReference type="Pfam" id="PF01410">
    <property type="entry name" value="COLFI"/>
    <property type="match status" value="1"/>
</dbReference>